<dbReference type="PANTHER" id="PTHR43377">
    <property type="entry name" value="BILIVERDIN REDUCTASE A"/>
    <property type="match status" value="1"/>
</dbReference>
<gene>
    <name evidence="3" type="ORF">ABB55_25490</name>
</gene>
<dbReference type="AlphaFoldDB" id="A0A0P6VQX4"/>
<protein>
    <recommendedName>
        <fullName evidence="5">Oxidoreductase</fullName>
    </recommendedName>
</protein>
<dbReference type="Gene3D" id="3.40.50.720">
    <property type="entry name" value="NAD(P)-binding Rossmann-like Domain"/>
    <property type="match status" value="1"/>
</dbReference>
<dbReference type="InterPro" id="IPR036291">
    <property type="entry name" value="NAD(P)-bd_dom_sf"/>
</dbReference>
<dbReference type="EMBL" id="LJYW01000001">
    <property type="protein sequence ID" value="KPL55171.1"/>
    <property type="molecule type" value="Genomic_DNA"/>
</dbReference>
<keyword evidence="4" id="KW-1185">Reference proteome</keyword>
<sequence length="327" mass="35084">MRIAFIGASHWHLPLYLEPALAIPGVAVVGVSDPDARVTTALAAQLGCVGDPDYRELCRRVKPDFVFALGRHVDMPDEARFLIAEGIPFALEKPCGMTAADAAALAKAAAGSFAAVPLVMRDGDYVPFLVDEAARGGAQYATFRFMAGFASRYTAAGCDWMLDPALAGGGAAINLGIHFFDLALQLLGPDVTVGQATMSNAAWGHPIEDYAAVTFRNGSRVMLMETGYVFPGPTSTFDMHFVVRTPNRYIVAPDQQTVDVYELDGRVERRSMGTTNVPCYPRFVRDVLARARDDRPPVASLADMVPIMNLVEAAYAAAGWHGGRAPS</sequence>
<dbReference type="GO" id="GO:0000166">
    <property type="term" value="F:nucleotide binding"/>
    <property type="evidence" value="ECO:0007669"/>
    <property type="project" value="InterPro"/>
</dbReference>
<dbReference type="SUPFAM" id="SSF51735">
    <property type="entry name" value="NAD(P)-binding Rossmann-fold domains"/>
    <property type="match status" value="1"/>
</dbReference>
<dbReference type="Proteomes" id="UP000048984">
    <property type="component" value="Unassembled WGS sequence"/>
</dbReference>
<evidence type="ECO:0008006" key="5">
    <source>
        <dbReference type="Google" id="ProtNLM"/>
    </source>
</evidence>
<dbReference type="Pfam" id="PF22725">
    <property type="entry name" value="GFO_IDH_MocA_C3"/>
    <property type="match status" value="1"/>
</dbReference>
<feature type="domain" description="GFO/IDH/MocA-like oxidoreductase" evidence="2">
    <location>
        <begin position="152"/>
        <end position="232"/>
    </location>
</feature>
<dbReference type="STRING" id="665126.ABB55_25490"/>
<reference evidence="3 4" key="1">
    <citation type="submission" date="2015-09" db="EMBL/GenBank/DDBJ databases">
        <authorList>
            <person name="Jackson K.R."/>
            <person name="Lunt B.L."/>
            <person name="Fisher J.N.B."/>
            <person name="Gardner A.V."/>
            <person name="Bailey M.E."/>
            <person name="Deus L.M."/>
            <person name="Earl A.S."/>
            <person name="Gibby P.D."/>
            <person name="Hartmann K.A."/>
            <person name="Liu J.E."/>
            <person name="Manci A.M."/>
            <person name="Nielsen D.A."/>
            <person name="Solomon M.B."/>
            <person name="Breakwell D.P."/>
            <person name="Burnett S.H."/>
            <person name="Grose J.H."/>
        </authorList>
    </citation>
    <scope>NUCLEOTIDE SEQUENCE [LARGE SCALE GENOMIC DNA]</scope>
    <source>
        <strain evidence="3 4">16</strain>
    </source>
</reference>
<dbReference type="Pfam" id="PF01408">
    <property type="entry name" value="GFO_IDH_MocA"/>
    <property type="match status" value="1"/>
</dbReference>
<evidence type="ECO:0000313" key="4">
    <source>
        <dbReference type="Proteomes" id="UP000048984"/>
    </source>
</evidence>
<accession>A0A0P6VQX4</accession>
<reference evidence="3 4" key="2">
    <citation type="submission" date="2015-10" db="EMBL/GenBank/DDBJ databases">
        <title>Draft Genome Sequence of Prosthecomicrobium hirschii ATCC 27832.</title>
        <authorList>
            <person name="Daniel J."/>
            <person name="Givan S.A."/>
            <person name="Brun Y.V."/>
            <person name="Brown P.J."/>
        </authorList>
    </citation>
    <scope>NUCLEOTIDE SEQUENCE [LARGE SCALE GENOMIC DNA]</scope>
    <source>
        <strain evidence="3 4">16</strain>
    </source>
</reference>
<dbReference type="InterPro" id="IPR055170">
    <property type="entry name" value="GFO_IDH_MocA-like_dom"/>
</dbReference>
<comment type="caution">
    <text evidence="3">The sequence shown here is derived from an EMBL/GenBank/DDBJ whole genome shotgun (WGS) entry which is preliminary data.</text>
</comment>
<dbReference type="Gene3D" id="3.30.360.10">
    <property type="entry name" value="Dihydrodipicolinate Reductase, domain 2"/>
    <property type="match status" value="1"/>
</dbReference>
<name>A0A0P6VQX4_9HYPH</name>
<evidence type="ECO:0000259" key="2">
    <source>
        <dbReference type="Pfam" id="PF22725"/>
    </source>
</evidence>
<evidence type="ECO:0000313" key="3">
    <source>
        <dbReference type="EMBL" id="KPL55171.1"/>
    </source>
</evidence>
<dbReference type="SUPFAM" id="SSF55347">
    <property type="entry name" value="Glyceraldehyde-3-phosphate dehydrogenase-like, C-terminal domain"/>
    <property type="match status" value="1"/>
</dbReference>
<feature type="domain" description="Gfo/Idh/MocA-like oxidoreductase N-terminal" evidence="1">
    <location>
        <begin position="1"/>
        <end position="110"/>
    </location>
</feature>
<proteinExistence type="predicted"/>
<dbReference type="PANTHER" id="PTHR43377:SF1">
    <property type="entry name" value="BILIVERDIN REDUCTASE A"/>
    <property type="match status" value="1"/>
</dbReference>
<dbReference type="RefSeq" id="WP_054361338.1">
    <property type="nucleotide sequence ID" value="NZ_LJYW01000001.1"/>
</dbReference>
<dbReference type="InterPro" id="IPR051450">
    <property type="entry name" value="Gfo/Idh/MocA_Oxidoreductases"/>
</dbReference>
<evidence type="ECO:0000259" key="1">
    <source>
        <dbReference type="Pfam" id="PF01408"/>
    </source>
</evidence>
<organism evidence="3 4">
    <name type="scientific">Prosthecodimorpha hirschii</name>
    <dbReference type="NCBI Taxonomy" id="665126"/>
    <lineage>
        <taxon>Bacteria</taxon>
        <taxon>Pseudomonadati</taxon>
        <taxon>Pseudomonadota</taxon>
        <taxon>Alphaproteobacteria</taxon>
        <taxon>Hyphomicrobiales</taxon>
        <taxon>Ancalomicrobiaceae</taxon>
        <taxon>Prosthecodimorpha</taxon>
    </lineage>
</organism>
<dbReference type="InterPro" id="IPR000683">
    <property type="entry name" value="Gfo/Idh/MocA-like_OxRdtase_N"/>
</dbReference>